<evidence type="ECO:0000256" key="1">
    <source>
        <dbReference type="SAM" id="Phobius"/>
    </source>
</evidence>
<feature type="transmembrane region" description="Helical" evidence="1">
    <location>
        <begin position="511"/>
        <end position="530"/>
    </location>
</feature>
<dbReference type="AlphaFoldDB" id="A0A2J8AZS0"/>
<reference evidence="3" key="1">
    <citation type="submission" date="2017-04" db="EMBL/GenBank/DDBJ databases">
        <authorList>
            <person name="Bumgarner R.E."/>
            <person name="Fredricks D.N."/>
            <person name="Srinivasan S."/>
        </authorList>
    </citation>
    <scope>NUCLEOTIDE SEQUENCE [LARGE SCALE GENOMIC DNA]</scope>
    <source>
        <strain evidence="3">KA00405</strain>
    </source>
</reference>
<keyword evidence="1" id="KW-1133">Transmembrane helix</keyword>
<dbReference type="EMBL" id="NBZD01000004">
    <property type="protein sequence ID" value="PNH18008.1"/>
    <property type="molecule type" value="Genomic_DNA"/>
</dbReference>
<protein>
    <submittedName>
        <fullName evidence="2">Uncharacterized protein</fullName>
    </submittedName>
</protein>
<name>A0A2J8AZS0_9FIRM</name>
<organism evidence="2 3">
    <name type="scientific">Mageeibacillus indolicus</name>
    <dbReference type="NCBI Taxonomy" id="884684"/>
    <lineage>
        <taxon>Bacteria</taxon>
        <taxon>Bacillati</taxon>
        <taxon>Bacillota</taxon>
        <taxon>Clostridia</taxon>
        <taxon>Eubacteriales</taxon>
        <taxon>Oscillospiraceae</taxon>
        <taxon>Mageeibacillus</taxon>
    </lineage>
</organism>
<evidence type="ECO:0000313" key="2">
    <source>
        <dbReference type="EMBL" id="PNH18008.1"/>
    </source>
</evidence>
<keyword evidence="1" id="KW-0812">Transmembrane</keyword>
<gene>
    <name evidence="2" type="ORF">B7R76_06635</name>
</gene>
<proteinExistence type="predicted"/>
<feature type="transmembrane region" description="Helical" evidence="1">
    <location>
        <begin position="138"/>
        <end position="157"/>
    </location>
</feature>
<feature type="transmembrane region" description="Helical" evidence="1">
    <location>
        <begin position="84"/>
        <end position="108"/>
    </location>
</feature>
<feature type="transmembrane region" description="Helical" evidence="1">
    <location>
        <begin position="386"/>
        <end position="410"/>
    </location>
</feature>
<evidence type="ECO:0000313" key="3">
    <source>
        <dbReference type="Proteomes" id="UP000236394"/>
    </source>
</evidence>
<feature type="transmembrane region" description="Helical" evidence="1">
    <location>
        <begin position="163"/>
        <end position="189"/>
    </location>
</feature>
<feature type="transmembrane region" description="Helical" evidence="1">
    <location>
        <begin position="542"/>
        <end position="561"/>
    </location>
</feature>
<comment type="caution">
    <text evidence="2">The sequence shown here is derived from an EMBL/GenBank/DDBJ whole genome shotgun (WGS) entry which is preliminary data.</text>
</comment>
<dbReference type="RefSeq" id="WP_034575389.1">
    <property type="nucleotide sequence ID" value="NZ_NBZD01000004.1"/>
</dbReference>
<feature type="transmembrane region" description="Helical" evidence="1">
    <location>
        <begin position="443"/>
        <end position="462"/>
    </location>
</feature>
<feature type="transmembrane region" description="Helical" evidence="1">
    <location>
        <begin position="263"/>
        <end position="281"/>
    </location>
</feature>
<feature type="transmembrane region" description="Helical" evidence="1">
    <location>
        <begin position="468"/>
        <end position="491"/>
    </location>
</feature>
<accession>A0A2J8AZS0</accession>
<dbReference type="Proteomes" id="UP000236394">
    <property type="component" value="Unassembled WGS sequence"/>
</dbReference>
<feature type="transmembrane region" description="Helical" evidence="1">
    <location>
        <begin position="47"/>
        <end position="64"/>
    </location>
</feature>
<feature type="transmembrane region" description="Helical" evidence="1">
    <location>
        <begin position="338"/>
        <end position="361"/>
    </location>
</feature>
<keyword evidence="1" id="KW-0472">Membrane</keyword>
<feature type="transmembrane region" description="Helical" evidence="1">
    <location>
        <begin position="201"/>
        <end position="220"/>
    </location>
</feature>
<sequence length="576" mass="63230">MRNIYLMMRMMLQGTQMSSAFGGIGSARRKRFAGVAAGKQRKLLKQIGIVVALLIYSILIFGSVGKSQAVLFNEGKLAFGEAIINLAFMPLVLSIVMAFMLILNIMYFSNDLELFLVMPVKPGEIVGARLAVSQFSEAMISLVIFLPASLIFCYFSHQSIGRYVEAVISAFLLTTVPVAVFSIIIIIIMRMLCFIKNRERLQMIVNIIFLIGIIVVASLSGMYNSDASTNSATMSTLHGLIAKIPGLNFWAKAIATDNITVKLINWALYIAVTIVLNFIAYECGNLFYFRGALGGAAVSARRMKLSRGKLQRSLRDTTLLKALILRDQRMIMRSPTFILSYVLMNFYVPILFYAIAAIALFKSGESIINIRADIVTFFSSSAGQGWLLPTAVGATGIIGFFMGGVSGLAVSSFSREGKGAYMINAWPVDFKTVVMAKLSLSQIYSSIAWILFLIIPGCILTLPWHIVVIGFISGSMGSLGSNMLGLTIDLFRPRLNWESEIQVTKNNLNSLLEMFISFSGAAIIGVVLYFTTFKYRMGEFPAMLVLIALELIFLGAIGLFLKKATSAGRRNLADSI</sequence>